<evidence type="ECO:0000259" key="1">
    <source>
        <dbReference type="Pfam" id="PF00425"/>
    </source>
</evidence>
<dbReference type="Pfam" id="PF00425">
    <property type="entry name" value="Chorismate_bind"/>
    <property type="match status" value="1"/>
</dbReference>
<dbReference type="InterPro" id="IPR015890">
    <property type="entry name" value="Chorismate_C"/>
</dbReference>
<dbReference type="Gene3D" id="3.60.120.10">
    <property type="entry name" value="Anthranilate synthase"/>
    <property type="match status" value="1"/>
</dbReference>
<evidence type="ECO:0000313" key="3">
    <source>
        <dbReference type="Proteomes" id="UP000609064"/>
    </source>
</evidence>
<gene>
    <name evidence="2" type="primary">menF</name>
    <name evidence="2" type="ORF">GCM10011514_29410</name>
</gene>
<accession>A0A917DS36</accession>
<dbReference type="SUPFAM" id="SSF56322">
    <property type="entry name" value="ADC synthase"/>
    <property type="match status" value="1"/>
</dbReference>
<comment type="caution">
    <text evidence="2">The sequence shown here is derived from an EMBL/GenBank/DDBJ whole genome shotgun (WGS) entry which is preliminary data.</text>
</comment>
<dbReference type="InterPro" id="IPR005801">
    <property type="entry name" value="ADC_synthase"/>
</dbReference>
<reference evidence="2" key="1">
    <citation type="journal article" date="2014" name="Int. J. Syst. Evol. Microbiol.">
        <title>Complete genome sequence of Corynebacterium casei LMG S-19264T (=DSM 44701T), isolated from a smear-ripened cheese.</title>
        <authorList>
            <consortium name="US DOE Joint Genome Institute (JGI-PGF)"/>
            <person name="Walter F."/>
            <person name="Albersmeier A."/>
            <person name="Kalinowski J."/>
            <person name="Ruckert C."/>
        </authorList>
    </citation>
    <scope>NUCLEOTIDE SEQUENCE</scope>
    <source>
        <strain evidence="2">CGMCC 1.15958</strain>
    </source>
</reference>
<feature type="domain" description="Chorismate-utilising enzyme C-terminal" evidence="1">
    <location>
        <begin position="135"/>
        <end position="398"/>
    </location>
</feature>
<name>A0A917DS36_9BACT</name>
<dbReference type="Proteomes" id="UP000609064">
    <property type="component" value="Unassembled WGS sequence"/>
</dbReference>
<protein>
    <recommendedName>
        <fullName evidence="1">Chorismate-utilising enzyme C-terminal domain-containing protein</fullName>
    </recommendedName>
</protein>
<reference evidence="2" key="2">
    <citation type="submission" date="2020-09" db="EMBL/GenBank/DDBJ databases">
        <authorList>
            <person name="Sun Q."/>
            <person name="Zhou Y."/>
        </authorList>
    </citation>
    <scope>NUCLEOTIDE SEQUENCE</scope>
    <source>
        <strain evidence="2">CGMCC 1.15958</strain>
    </source>
</reference>
<dbReference type="EMBL" id="BMKK01000005">
    <property type="protein sequence ID" value="GGD63489.1"/>
    <property type="molecule type" value="Genomic_DNA"/>
</dbReference>
<evidence type="ECO:0000313" key="2">
    <source>
        <dbReference type="EMBL" id="GGD63489.1"/>
    </source>
</evidence>
<dbReference type="AlphaFoldDB" id="A0A917DS36"/>
<dbReference type="PANTHER" id="PTHR42839">
    <property type="entry name" value="ISOCHORISMATE SYNTHASE ENTC"/>
    <property type="match status" value="1"/>
</dbReference>
<keyword evidence="3" id="KW-1185">Reference proteome</keyword>
<dbReference type="PANTHER" id="PTHR42839:SF2">
    <property type="entry name" value="ISOCHORISMATE SYNTHASE ENTC"/>
    <property type="match status" value="1"/>
</dbReference>
<sequence length="410" mass="45816">MTTTIIENKNSRQDLWNSAKNLAFPTAIWRLPRQTEKHFLTSFGEIPQQSKIDFEELGAGFAFSPFVNPDGNKTFFLKADLHYIFNTNGPTQNELIKEVITPSSLNPHFVELMNGIHDKPAVNGVKNVDIKQTSKQDFIDLVEKGIAEIENGVFQKVVLSRTKQIILPADFDIISIFDKLCETYTSAFVSAVSLPHLGVVWIGASPETLVSQNSKGIFRTMALAGTQSAYDADGNLIKPSEALWRQKEIEEQSFVTRYIINCLKKIRVREFEEEGPKTVIAGNLMHLRTDIIIDTVAINFPQLATVMLDLLHPTSAVCGMPKIPATEFILANEGYDREFYSGFLGPVNMQSSEGQAESHIFVNLRTMKLQENIATLYAGCGITADSSPEKEWNETEMKTQTLGKVLNAEF</sequence>
<dbReference type="RefSeq" id="WP_188766862.1">
    <property type="nucleotide sequence ID" value="NZ_BMKK01000005.1"/>
</dbReference>
<proteinExistence type="predicted"/>
<organism evidence="2 3">
    <name type="scientific">Emticicia aquatilis</name>
    <dbReference type="NCBI Taxonomy" id="1537369"/>
    <lineage>
        <taxon>Bacteria</taxon>
        <taxon>Pseudomonadati</taxon>
        <taxon>Bacteroidota</taxon>
        <taxon>Cytophagia</taxon>
        <taxon>Cytophagales</taxon>
        <taxon>Leadbetterellaceae</taxon>
        <taxon>Emticicia</taxon>
    </lineage>
</organism>